<reference evidence="28" key="1">
    <citation type="submission" date="2021-02" db="EMBL/GenBank/DDBJ databases">
        <authorList>
            <person name="Nowell W R."/>
        </authorList>
    </citation>
    <scope>NUCLEOTIDE SEQUENCE</scope>
</reference>
<evidence type="ECO:0000256" key="19">
    <source>
        <dbReference type="ARBA" id="ARBA00023242"/>
    </source>
</evidence>
<dbReference type="PANTHER" id="PTHR12131:SF7">
    <property type="entry name" value="EXOSOME RNA HELICASE MTR4"/>
    <property type="match status" value="1"/>
</dbReference>
<dbReference type="SMART" id="SM00487">
    <property type="entry name" value="DEXDc"/>
    <property type="match status" value="1"/>
</dbReference>
<evidence type="ECO:0000256" key="2">
    <source>
        <dbReference type="ARBA" id="ARBA00004604"/>
    </source>
</evidence>
<comment type="similarity">
    <text evidence="4">Belongs to the helicase family. SKI2 subfamily.</text>
</comment>
<evidence type="ECO:0000256" key="17">
    <source>
        <dbReference type="ARBA" id="ARBA00022990"/>
    </source>
</evidence>
<evidence type="ECO:0000259" key="26">
    <source>
        <dbReference type="PROSITE" id="PS51192"/>
    </source>
</evidence>
<evidence type="ECO:0000256" key="23">
    <source>
        <dbReference type="ARBA" id="ARBA00082023"/>
    </source>
</evidence>
<evidence type="ECO:0000256" key="15">
    <source>
        <dbReference type="ARBA" id="ARBA00022840"/>
    </source>
</evidence>
<dbReference type="SMART" id="SM01142">
    <property type="entry name" value="DSHCT"/>
    <property type="match status" value="1"/>
</dbReference>
<dbReference type="GO" id="GO:0005681">
    <property type="term" value="C:spliceosomal complex"/>
    <property type="evidence" value="ECO:0007669"/>
    <property type="project" value="UniProtKB-KW"/>
</dbReference>
<dbReference type="InterPro" id="IPR048392">
    <property type="entry name" value="MTR4-like_stalk"/>
</dbReference>
<dbReference type="GO" id="GO:0005730">
    <property type="term" value="C:nucleolus"/>
    <property type="evidence" value="ECO:0007669"/>
    <property type="project" value="UniProtKB-SubCell"/>
</dbReference>
<keyword evidence="17" id="KW-0007">Acetylation</keyword>
<keyword evidence="8" id="KW-0597">Phosphoprotein</keyword>
<evidence type="ECO:0000259" key="27">
    <source>
        <dbReference type="PROSITE" id="PS51194"/>
    </source>
</evidence>
<evidence type="ECO:0000256" key="14">
    <source>
        <dbReference type="ARBA" id="ARBA00022806"/>
    </source>
</evidence>
<dbReference type="Pfam" id="PF13234">
    <property type="entry name" value="MTR4_beta-barrel"/>
    <property type="match status" value="1"/>
</dbReference>
<dbReference type="Proteomes" id="UP000663834">
    <property type="component" value="Unassembled WGS sequence"/>
</dbReference>
<dbReference type="FunFam" id="2.40.30.300:FF:000001">
    <property type="entry name" value="Mtr4 exosome RNA helicase"/>
    <property type="match status" value="1"/>
</dbReference>
<dbReference type="InterPro" id="IPR001650">
    <property type="entry name" value="Helicase_C-like"/>
</dbReference>
<evidence type="ECO:0000256" key="6">
    <source>
        <dbReference type="ARBA" id="ARBA00022499"/>
    </source>
</evidence>
<evidence type="ECO:0000256" key="9">
    <source>
        <dbReference type="ARBA" id="ARBA00022664"/>
    </source>
</evidence>
<dbReference type="CDD" id="cd18024">
    <property type="entry name" value="DEXHc_Mtr4-like"/>
    <property type="match status" value="1"/>
</dbReference>
<evidence type="ECO:0000256" key="13">
    <source>
        <dbReference type="ARBA" id="ARBA00022801"/>
    </source>
</evidence>
<dbReference type="AlphaFoldDB" id="A0A816CN80"/>
<evidence type="ECO:0000256" key="25">
    <source>
        <dbReference type="SAM" id="MobiDB-lite"/>
    </source>
</evidence>
<dbReference type="GO" id="GO:0008380">
    <property type="term" value="P:RNA splicing"/>
    <property type="evidence" value="ECO:0007669"/>
    <property type="project" value="UniProtKB-KW"/>
</dbReference>
<proteinExistence type="inferred from homology"/>
<dbReference type="InterPro" id="IPR025696">
    <property type="entry name" value="Beta-barrel_MTR4"/>
</dbReference>
<keyword evidence="10" id="KW-0747">Spliceosome</keyword>
<dbReference type="FunFam" id="3.40.50.300:FF:000083">
    <property type="entry name" value="ATP-dependent RNA helicase DOB1"/>
    <property type="match status" value="1"/>
</dbReference>
<keyword evidence="12" id="KW-0227">DNA damage</keyword>
<feature type="region of interest" description="Disordered" evidence="25">
    <location>
        <begin position="21"/>
        <end position="72"/>
    </location>
</feature>
<keyword evidence="19" id="KW-0539">Nucleus</keyword>
<dbReference type="Pfam" id="PF08148">
    <property type="entry name" value="DSHCT"/>
    <property type="match status" value="1"/>
</dbReference>
<evidence type="ECO:0000256" key="16">
    <source>
        <dbReference type="ARBA" id="ARBA00022843"/>
    </source>
</evidence>
<name>A0A816CN80_9BILA</name>
<dbReference type="EC" id="3.6.4.13" evidence="5"/>
<dbReference type="Pfam" id="PF00270">
    <property type="entry name" value="DEAD"/>
    <property type="match status" value="1"/>
</dbReference>
<dbReference type="PIRSF" id="PIRSF005198">
    <property type="entry name" value="Antiviral_helicase_SKI2"/>
    <property type="match status" value="1"/>
</dbReference>
<dbReference type="Gene3D" id="1.10.3380.30">
    <property type="match status" value="1"/>
</dbReference>
<dbReference type="Gene3D" id="2.40.30.300">
    <property type="match status" value="1"/>
</dbReference>
<dbReference type="SUPFAM" id="SSF52540">
    <property type="entry name" value="P-loop containing nucleoside triphosphate hydrolases"/>
    <property type="match status" value="1"/>
</dbReference>
<evidence type="ECO:0000256" key="21">
    <source>
        <dbReference type="ARBA" id="ARBA00069430"/>
    </source>
</evidence>
<comment type="catalytic activity">
    <reaction evidence="20">
        <text>ATP + H2O = ADP + phosphate + H(+)</text>
        <dbReference type="Rhea" id="RHEA:13065"/>
        <dbReference type="ChEBI" id="CHEBI:15377"/>
        <dbReference type="ChEBI" id="CHEBI:15378"/>
        <dbReference type="ChEBI" id="CHEBI:30616"/>
        <dbReference type="ChEBI" id="CHEBI:43474"/>
        <dbReference type="ChEBI" id="CHEBI:456216"/>
        <dbReference type="EC" id="3.6.4.13"/>
    </reaction>
    <physiologicalReaction direction="left-to-right" evidence="20">
        <dbReference type="Rhea" id="RHEA:13066"/>
    </physiologicalReaction>
</comment>
<evidence type="ECO:0000256" key="22">
    <source>
        <dbReference type="ARBA" id="ARBA00077324"/>
    </source>
</evidence>
<evidence type="ECO:0000313" key="29">
    <source>
        <dbReference type="Proteomes" id="UP000663834"/>
    </source>
</evidence>
<dbReference type="CDD" id="cd18795">
    <property type="entry name" value="SF2_C_Ski2"/>
    <property type="match status" value="1"/>
</dbReference>
<dbReference type="GO" id="GO:0006401">
    <property type="term" value="P:RNA catabolic process"/>
    <property type="evidence" value="ECO:0007669"/>
    <property type="project" value="InterPro"/>
</dbReference>
<sequence length="1028" mass="116496">MSDDALFDVFDQDEPAPIVEIVTNGSTTPKIKTTASIDDTNGDATSKDKRSLEEEDDDDGNDDKMDFSSKRSRIDIPMETGTGSFFDNIPRMKFHTVETIESCLHEVVLPPNCDFEPLKAPVGPPAKEYKFTLDPFQREAISCLQNNQSVLVSAHTSAGKTVVAEYAVAMALRDKQRVIYTTPIKALSNQKYRELHEEFKDVGLMTGDVTLNPSASCLIMTTEILRSMLYRGSEITREVAWVIFDEIHYLRDKERGVIWEETIILLPDNVHYVFLSATIPNAKQFAEWISYLHNQPCHVVYTDMRPVPLHHYIYPAGADGLHLVVDETGKFREDNFSAAMATLRDVGDAAKGDKRGRRGGFKAETNVFKIVKMIMERNLAPVIVFSFSKKDCESYACAIAKLDFNSDDEKRLVEEVFTNAIDLLSDEDKTLPQINTVLPLLKKGVGIHHSGLLPIIKETIEILFGEGLIKALFATETFSMGLNMPARTVLFTAARKFDGKELRWITSGEYIQMSGRAGRRGKDDRGIVVLIIDERMSPTTAKEIVKGKADALNSSFKLTYNMVLNLLRVEGINPEFMLERSFYQFQHYSTIPALVEKLKNCEQQYEAMKIENEEEVARYYKLKKKLELVQDQMSVMMNEPKYLLPFLQPGRLVTVKYGDLNFDWCVVLNFHKKAGEKPTYSIDVLAHLTTDSVLQKATSDLQPCPLTEKGEMKAIPIQHTLIRDVSAIRVYLPDDLRTKEARQSVLKSVQEIKRRHPLGLPLLDPIKDMDIKSKEMAACVKQYSTLQTRINEHPLTKTPELTYLYEQYERKANFERQVVEAKNDLKKAQSLLQIGDLKKFKRVLRRLGYCSSADVIDLKGRVACEIDTGDELVATELLFNGVFNDLTVSQACALLSCFVFQEKANEMPKLPQELSGPLRLMQETARRVARVSIESKIDLDEERYVDGFKAYMMDVIKAWVDGQSFASICKMTSIYEGSVVRCIRRLEELLRQMCCAAKAIGNSELEAKFTEGTQKVKRDIVFAASLYL</sequence>
<evidence type="ECO:0000256" key="4">
    <source>
        <dbReference type="ARBA" id="ARBA00010140"/>
    </source>
</evidence>
<keyword evidence="14" id="KW-0347">Helicase</keyword>
<keyword evidence="9" id="KW-0507">mRNA processing</keyword>
<dbReference type="PANTHER" id="PTHR12131">
    <property type="entry name" value="ATP-DEPENDENT RNA AND DNA HELICASE"/>
    <property type="match status" value="1"/>
</dbReference>
<feature type="domain" description="Helicase ATP-binding" evidence="26">
    <location>
        <begin position="141"/>
        <end position="297"/>
    </location>
</feature>
<evidence type="ECO:0000256" key="11">
    <source>
        <dbReference type="ARBA" id="ARBA00022741"/>
    </source>
</evidence>
<dbReference type="GO" id="GO:0016787">
    <property type="term" value="F:hydrolase activity"/>
    <property type="evidence" value="ECO:0007669"/>
    <property type="project" value="UniProtKB-KW"/>
</dbReference>
<dbReference type="SMART" id="SM00490">
    <property type="entry name" value="HELICc"/>
    <property type="match status" value="1"/>
</dbReference>
<keyword evidence="15" id="KW-0067">ATP-binding</keyword>
<dbReference type="FunFam" id="3.40.50.300:FF:000141">
    <property type="entry name" value="ATP-dependent RNA helicase DOB1"/>
    <property type="match status" value="1"/>
</dbReference>
<keyword evidence="7" id="KW-0698">rRNA processing</keyword>
<evidence type="ECO:0000256" key="8">
    <source>
        <dbReference type="ARBA" id="ARBA00022553"/>
    </source>
</evidence>
<dbReference type="InterPro" id="IPR050699">
    <property type="entry name" value="RNA-DNA_Helicase"/>
</dbReference>
<feature type="domain" description="Helicase C-terminal" evidence="27">
    <location>
        <begin position="366"/>
        <end position="570"/>
    </location>
</feature>
<dbReference type="PROSITE" id="PS51194">
    <property type="entry name" value="HELICASE_CTER"/>
    <property type="match status" value="1"/>
</dbReference>
<dbReference type="GO" id="GO:0003723">
    <property type="term" value="F:RNA binding"/>
    <property type="evidence" value="ECO:0007669"/>
    <property type="project" value="InterPro"/>
</dbReference>
<evidence type="ECO:0000256" key="24">
    <source>
        <dbReference type="SAM" id="Coils"/>
    </source>
</evidence>
<dbReference type="PROSITE" id="PS51192">
    <property type="entry name" value="HELICASE_ATP_BIND_1"/>
    <property type="match status" value="1"/>
</dbReference>
<evidence type="ECO:0000256" key="1">
    <source>
        <dbReference type="ARBA" id="ARBA00004324"/>
    </source>
</evidence>
<dbReference type="GO" id="GO:0006974">
    <property type="term" value="P:DNA damage response"/>
    <property type="evidence" value="ECO:0007669"/>
    <property type="project" value="UniProtKB-KW"/>
</dbReference>
<comment type="subcellular location">
    <subcellularLocation>
        <location evidence="1">Nucleus speckle</location>
    </subcellularLocation>
    <subcellularLocation>
        <location evidence="2">Nucleus</location>
        <location evidence="2">Nucleolus</location>
    </subcellularLocation>
    <subcellularLocation>
        <location evidence="3">Nucleus</location>
        <location evidence="3">Nucleoplasm</location>
    </subcellularLocation>
</comment>
<feature type="coiled-coil region" evidence="24">
    <location>
        <begin position="591"/>
        <end position="618"/>
    </location>
</feature>
<feature type="compositionally biased region" description="Polar residues" evidence="25">
    <location>
        <begin position="23"/>
        <end position="44"/>
    </location>
</feature>
<dbReference type="FunFam" id="1.10.3380.30:FF:000002">
    <property type="entry name" value="superkiller viralicidic activity 2-like 2"/>
    <property type="match status" value="1"/>
</dbReference>
<keyword evidence="16" id="KW-0832">Ubl conjugation</keyword>
<evidence type="ECO:0000256" key="3">
    <source>
        <dbReference type="ARBA" id="ARBA00004642"/>
    </source>
</evidence>
<gene>
    <name evidence="28" type="ORF">KQP761_LOCUS25292</name>
</gene>
<dbReference type="Gene3D" id="3.40.50.300">
    <property type="entry name" value="P-loop containing nucleotide triphosphate hydrolases"/>
    <property type="match status" value="2"/>
</dbReference>
<keyword evidence="24" id="KW-0175">Coiled coil</keyword>
<dbReference type="InterPro" id="IPR027417">
    <property type="entry name" value="P-loop_NTPase"/>
</dbReference>
<dbReference type="GO" id="GO:0006397">
    <property type="term" value="P:mRNA processing"/>
    <property type="evidence" value="ECO:0007669"/>
    <property type="project" value="UniProtKB-KW"/>
</dbReference>
<dbReference type="GO" id="GO:0003724">
    <property type="term" value="F:RNA helicase activity"/>
    <property type="evidence" value="ECO:0007669"/>
    <property type="project" value="UniProtKB-EC"/>
</dbReference>
<comment type="caution">
    <text evidence="28">The sequence shown here is derived from an EMBL/GenBank/DDBJ whole genome shotgun (WGS) entry which is preliminary data.</text>
</comment>
<evidence type="ECO:0000256" key="5">
    <source>
        <dbReference type="ARBA" id="ARBA00012552"/>
    </source>
</evidence>
<dbReference type="OrthoDB" id="64767at2759"/>
<keyword evidence="11" id="KW-0547">Nucleotide-binding</keyword>
<evidence type="ECO:0000256" key="7">
    <source>
        <dbReference type="ARBA" id="ARBA00022552"/>
    </source>
</evidence>
<evidence type="ECO:0000256" key="20">
    <source>
        <dbReference type="ARBA" id="ARBA00049390"/>
    </source>
</evidence>
<accession>A0A816CN80</accession>
<keyword evidence="13" id="KW-0378">Hydrolase</keyword>
<dbReference type="CDD" id="cd13154">
    <property type="entry name" value="KOW_Mtr4"/>
    <property type="match status" value="1"/>
</dbReference>
<dbReference type="InterPro" id="IPR014001">
    <property type="entry name" value="Helicase_ATP-bd"/>
</dbReference>
<protein>
    <recommendedName>
        <fullName evidence="21">Exosome RNA helicase MTR4</fullName>
        <ecNumber evidence="5">3.6.4.13</ecNumber>
    </recommendedName>
    <alternativeName>
        <fullName evidence="23">Superkiller viralicidic activity 2-like 2</fullName>
    </alternativeName>
    <alternativeName>
        <fullName evidence="22">TRAMP-like complex helicase</fullName>
    </alternativeName>
</protein>
<organism evidence="28 29">
    <name type="scientific">Rotaria magnacalcarata</name>
    <dbReference type="NCBI Taxonomy" id="392030"/>
    <lineage>
        <taxon>Eukaryota</taxon>
        <taxon>Metazoa</taxon>
        <taxon>Spiralia</taxon>
        <taxon>Gnathifera</taxon>
        <taxon>Rotifera</taxon>
        <taxon>Eurotatoria</taxon>
        <taxon>Bdelloidea</taxon>
        <taxon>Philodinida</taxon>
        <taxon>Philodinidae</taxon>
        <taxon>Rotaria</taxon>
    </lineage>
</organism>
<keyword evidence="18" id="KW-0508">mRNA splicing</keyword>
<dbReference type="GO" id="GO:0000460">
    <property type="term" value="P:maturation of 5.8S rRNA"/>
    <property type="evidence" value="ECO:0007669"/>
    <property type="project" value="TreeGrafter"/>
</dbReference>
<dbReference type="GO" id="GO:0016607">
    <property type="term" value="C:nuclear speck"/>
    <property type="evidence" value="ECO:0007669"/>
    <property type="project" value="UniProtKB-SubCell"/>
</dbReference>
<evidence type="ECO:0000256" key="18">
    <source>
        <dbReference type="ARBA" id="ARBA00023187"/>
    </source>
</evidence>
<dbReference type="InterPro" id="IPR012961">
    <property type="entry name" value="Ski2/MTR4_C"/>
</dbReference>
<dbReference type="InterPro" id="IPR011545">
    <property type="entry name" value="DEAD/DEAH_box_helicase_dom"/>
</dbReference>
<dbReference type="FunFam" id="1.10.3380.30:FF:000004">
    <property type="entry name" value="Superkiller viralicidic activity 2-like 2"/>
    <property type="match status" value="1"/>
</dbReference>
<evidence type="ECO:0000256" key="12">
    <source>
        <dbReference type="ARBA" id="ARBA00022763"/>
    </source>
</evidence>
<dbReference type="InterPro" id="IPR016438">
    <property type="entry name" value="SKI2-like"/>
</dbReference>
<keyword evidence="6" id="KW-1017">Isopeptide bond</keyword>
<dbReference type="Pfam" id="PF00271">
    <property type="entry name" value="Helicase_C"/>
    <property type="match status" value="1"/>
</dbReference>
<dbReference type="Pfam" id="PF21408">
    <property type="entry name" value="MTR4-like_stalk"/>
    <property type="match status" value="1"/>
</dbReference>
<dbReference type="EMBL" id="CAJNOW010013863">
    <property type="protein sequence ID" value="CAF1625566.1"/>
    <property type="molecule type" value="Genomic_DNA"/>
</dbReference>
<evidence type="ECO:0000256" key="10">
    <source>
        <dbReference type="ARBA" id="ARBA00022728"/>
    </source>
</evidence>
<evidence type="ECO:0000313" key="28">
    <source>
        <dbReference type="EMBL" id="CAF1625566.1"/>
    </source>
</evidence>
<dbReference type="GO" id="GO:0005524">
    <property type="term" value="F:ATP binding"/>
    <property type="evidence" value="ECO:0007669"/>
    <property type="project" value="UniProtKB-KW"/>
</dbReference>
<feature type="compositionally biased region" description="Basic and acidic residues" evidence="25">
    <location>
        <begin position="62"/>
        <end position="72"/>
    </location>
</feature>